<dbReference type="AlphaFoldDB" id="A0AAD5RG92"/>
<gene>
    <name evidence="1" type="ORF">MKZ38_008996</name>
</gene>
<evidence type="ECO:0000313" key="2">
    <source>
        <dbReference type="Proteomes" id="UP001201980"/>
    </source>
</evidence>
<dbReference type="EMBL" id="JAKWBI020000655">
    <property type="protein sequence ID" value="KAJ2893138.1"/>
    <property type="molecule type" value="Genomic_DNA"/>
</dbReference>
<protein>
    <submittedName>
        <fullName evidence="1">Uncharacterized protein</fullName>
    </submittedName>
</protein>
<name>A0AAD5RG92_9PEZI</name>
<dbReference type="Proteomes" id="UP001201980">
    <property type="component" value="Unassembled WGS sequence"/>
</dbReference>
<reference evidence="1" key="1">
    <citation type="submission" date="2022-07" db="EMBL/GenBank/DDBJ databases">
        <title>Draft genome sequence of Zalerion maritima ATCC 34329, a (micro)plastics degrading marine fungus.</title>
        <authorList>
            <person name="Paco A."/>
            <person name="Goncalves M.F.M."/>
            <person name="Rocha-Santos T.A.P."/>
            <person name="Alves A."/>
        </authorList>
    </citation>
    <scope>NUCLEOTIDE SEQUENCE</scope>
    <source>
        <strain evidence="1">ATCC 34329</strain>
    </source>
</reference>
<sequence>MDEEKRKVGETFRFRSLLLHEELGQDLNSRWTDRQTCHRGHRATNLVLTSPPPSLSERLPLGIEWGEGPGTDFSPSLSTLPLLCQGSMPKRRQLSTLPFPQQDLLGTPRDVAGSKLLRSFIHKLVSNVHSKKQHVTALRNFTSSSRNTRSKPDSTTEWLGASSRFEKEREKKEDFSRLAATKPPCIHPTHQCAIAHQCMYAKDLHIGLSLSLRRLAGATWGGGGVGRGVDGAGDRPPFAPS</sequence>
<organism evidence="1 2">
    <name type="scientific">Zalerion maritima</name>
    <dbReference type="NCBI Taxonomy" id="339359"/>
    <lineage>
        <taxon>Eukaryota</taxon>
        <taxon>Fungi</taxon>
        <taxon>Dikarya</taxon>
        <taxon>Ascomycota</taxon>
        <taxon>Pezizomycotina</taxon>
        <taxon>Sordariomycetes</taxon>
        <taxon>Lulworthiomycetidae</taxon>
        <taxon>Lulworthiales</taxon>
        <taxon>Lulworthiaceae</taxon>
        <taxon>Zalerion</taxon>
    </lineage>
</organism>
<comment type="caution">
    <text evidence="1">The sequence shown here is derived from an EMBL/GenBank/DDBJ whole genome shotgun (WGS) entry which is preliminary data.</text>
</comment>
<evidence type="ECO:0000313" key="1">
    <source>
        <dbReference type="EMBL" id="KAJ2893138.1"/>
    </source>
</evidence>
<accession>A0AAD5RG92</accession>
<keyword evidence="2" id="KW-1185">Reference proteome</keyword>
<proteinExistence type="predicted"/>